<feature type="compositionally biased region" description="Low complexity" evidence="1">
    <location>
        <begin position="171"/>
        <end position="182"/>
    </location>
</feature>
<feature type="compositionally biased region" description="Polar residues" evidence="1">
    <location>
        <begin position="129"/>
        <end position="152"/>
    </location>
</feature>
<feature type="region of interest" description="Disordered" evidence="1">
    <location>
        <begin position="89"/>
        <end position="202"/>
    </location>
</feature>
<dbReference type="AlphaFoldDB" id="A0AAN7HS24"/>
<dbReference type="EMBL" id="MU857623">
    <property type="protein sequence ID" value="KAK4249483.1"/>
    <property type="molecule type" value="Genomic_DNA"/>
</dbReference>
<reference evidence="2" key="2">
    <citation type="submission" date="2023-05" db="EMBL/GenBank/DDBJ databases">
        <authorList>
            <consortium name="Lawrence Berkeley National Laboratory"/>
            <person name="Steindorff A."/>
            <person name="Hensen N."/>
            <person name="Bonometti L."/>
            <person name="Westerberg I."/>
            <person name="Brannstrom I.O."/>
            <person name="Guillou S."/>
            <person name="Cros-Aarteil S."/>
            <person name="Calhoun S."/>
            <person name="Haridas S."/>
            <person name="Kuo A."/>
            <person name="Mondo S."/>
            <person name="Pangilinan J."/>
            <person name="Riley R."/>
            <person name="Labutti K."/>
            <person name="Andreopoulos B."/>
            <person name="Lipzen A."/>
            <person name="Chen C."/>
            <person name="Yanf M."/>
            <person name="Daum C."/>
            <person name="Ng V."/>
            <person name="Clum A."/>
            <person name="Ohm R."/>
            <person name="Martin F."/>
            <person name="Silar P."/>
            <person name="Natvig D."/>
            <person name="Lalanne C."/>
            <person name="Gautier V."/>
            <person name="Ament-Velasquez S.L."/>
            <person name="Kruys A."/>
            <person name="Hutchinson M.I."/>
            <person name="Powell A.J."/>
            <person name="Barry K."/>
            <person name="Miller A.N."/>
            <person name="Grigoriev I.V."/>
            <person name="Debuchy R."/>
            <person name="Gladieux P."/>
            <person name="Thoren M.H."/>
            <person name="Johannesson H."/>
        </authorList>
    </citation>
    <scope>NUCLEOTIDE SEQUENCE</scope>
    <source>
        <strain evidence="2">CBS 359.72</strain>
    </source>
</reference>
<evidence type="ECO:0000313" key="2">
    <source>
        <dbReference type="EMBL" id="KAK4249483.1"/>
    </source>
</evidence>
<name>A0AAN7HS24_9PEZI</name>
<feature type="compositionally biased region" description="Basic residues" evidence="1">
    <location>
        <begin position="188"/>
        <end position="198"/>
    </location>
</feature>
<evidence type="ECO:0000256" key="1">
    <source>
        <dbReference type="SAM" id="MobiDB-lite"/>
    </source>
</evidence>
<sequence>MDAQTSLHLDGSQNSWQYTAAVDQPLSGSNGMWQSEINVMPLAYYDTQTSLDAPSNDKPSWNLPIDPSMNFSGYAQVWPIPEFPTDTITHNAWSPNGQPLPSPLSEAPPYIWAQSPAGDSPLGSERRNSTASQIARSSTNSPVATISNQPFTTPALKPKDHQSGRKMTKRSAAAAAAGAASAEPAFHSRPKHMLKRHKSDTPSIASIASISTSISAGSAASASTATTHTTLGGVLPANVDPRVASEQIRREAWGRCKAEAAEMEQRRMMLLDHERGALEREARRLQVNLGLMREAAAVRRREEEQDQGNDGEANSEFATCLNANKVK</sequence>
<dbReference type="Proteomes" id="UP001303647">
    <property type="component" value="Unassembled WGS sequence"/>
</dbReference>
<protein>
    <submittedName>
        <fullName evidence="2">Uncharacterized protein</fullName>
    </submittedName>
</protein>
<organism evidence="2 3">
    <name type="scientific">Corynascus novoguineensis</name>
    <dbReference type="NCBI Taxonomy" id="1126955"/>
    <lineage>
        <taxon>Eukaryota</taxon>
        <taxon>Fungi</taxon>
        <taxon>Dikarya</taxon>
        <taxon>Ascomycota</taxon>
        <taxon>Pezizomycotina</taxon>
        <taxon>Sordariomycetes</taxon>
        <taxon>Sordariomycetidae</taxon>
        <taxon>Sordariales</taxon>
        <taxon>Chaetomiaceae</taxon>
        <taxon>Corynascus</taxon>
    </lineage>
</organism>
<proteinExistence type="predicted"/>
<feature type="region of interest" description="Disordered" evidence="1">
    <location>
        <begin position="299"/>
        <end position="327"/>
    </location>
</feature>
<reference evidence="2" key="1">
    <citation type="journal article" date="2023" name="Mol. Phylogenet. Evol.">
        <title>Genome-scale phylogeny and comparative genomics of the fungal order Sordariales.</title>
        <authorList>
            <person name="Hensen N."/>
            <person name="Bonometti L."/>
            <person name="Westerberg I."/>
            <person name="Brannstrom I.O."/>
            <person name="Guillou S."/>
            <person name="Cros-Aarteil S."/>
            <person name="Calhoun S."/>
            <person name="Haridas S."/>
            <person name="Kuo A."/>
            <person name="Mondo S."/>
            <person name="Pangilinan J."/>
            <person name="Riley R."/>
            <person name="LaButti K."/>
            <person name="Andreopoulos B."/>
            <person name="Lipzen A."/>
            <person name="Chen C."/>
            <person name="Yan M."/>
            <person name="Daum C."/>
            <person name="Ng V."/>
            <person name="Clum A."/>
            <person name="Steindorff A."/>
            <person name="Ohm R.A."/>
            <person name="Martin F."/>
            <person name="Silar P."/>
            <person name="Natvig D.O."/>
            <person name="Lalanne C."/>
            <person name="Gautier V."/>
            <person name="Ament-Velasquez S.L."/>
            <person name="Kruys A."/>
            <person name="Hutchinson M.I."/>
            <person name="Powell A.J."/>
            <person name="Barry K."/>
            <person name="Miller A.N."/>
            <person name="Grigoriev I.V."/>
            <person name="Debuchy R."/>
            <person name="Gladieux P."/>
            <person name="Hiltunen Thoren M."/>
            <person name="Johannesson H."/>
        </authorList>
    </citation>
    <scope>NUCLEOTIDE SEQUENCE</scope>
    <source>
        <strain evidence="2">CBS 359.72</strain>
    </source>
</reference>
<keyword evidence="3" id="KW-1185">Reference proteome</keyword>
<comment type="caution">
    <text evidence="2">The sequence shown here is derived from an EMBL/GenBank/DDBJ whole genome shotgun (WGS) entry which is preliminary data.</text>
</comment>
<evidence type="ECO:0000313" key="3">
    <source>
        <dbReference type="Proteomes" id="UP001303647"/>
    </source>
</evidence>
<feature type="compositionally biased region" description="Polar residues" evidence="1">
    <location>
        <begin position="89"/>
        <end position="99"/>
    </location>
</feature>
<accession>A0AAN7HS24</accession>
<gene>
    <name evidence="2" type="ORF">C7999DRAFT_39461</name>
</gene>